<evidence type="ECO:0000256" key="2">
    <source>
        <dbReference type="SAM" id="MobiDB-lite"/>
    </source>
</evidence>
<dbReference type="InterPro" id="IPR016024">
    <property type="entry name" value="ARM-type_fold"/>
</dbReference>
<feature type="region of interest" description="Disordered" evidence="2">
    <location>
        <begin position="591"/>
        <end position="610"/>
    </location>
</feature>
<dbReference type="Proteomes" id="UP000310158">
    <property type="component" value="Unassembled WGS sequence"/>
</dbReference>
<gene>
    <name evidence="3" type="ORF">EW146_g5089</name>
</gene>
<evidence type="ECO:0000256" key="1">
    <source>
        <dbReference type="ARBA" id="ARBA00010216"/>
    </source>
</evidence>
<feature type="region of interest" description="Disordered" evidence="2">
    <location>
        <begin position="961"/>
        <end position="988"/>
    </location>
</feature>
<proteinExistence type="inferred from homology"/>
<feature type="compositionally biased region" description="Low complexity" evidence="2">
    <location>
        <begin position="591"/>
        <end position="600"/>
    </location>
</feature>
<dbReference type="GO" id="GO:0072659">
    <property type="term" value="P:protein localization to plasma membrane"/>
    <property type="evidence" value="ECO:0007669"/>
    <property type="project" value="InterPro"/>
</dbReference>
<feature type="compositionally biased region" description="Pro residues" evidence="2">
    <location>
        <begin position="978"/>
        <end position="988"/>
    </location>
</feature>
<reference evidence="3 4" key="1">
    <citation type="submission" date="2019-02" db="EMBL/GenBank/DDBJ databases">
        <title>Genome sequencing of the rare red list fungi Bondarzewia mesenterica.</title>
        <authorList>
            <person name="Buettner E."/>
            <person name="Kellner H."/>
        </authorList>
    </citation>
    <scope>NUCLEOTIDE SEQUENCE [LARGE SCALE GENOMIC DNA]</scope>
    <source>
        <strain evidence="3 4">DSM 108281</strain>
    </source>
</reference>
<dbReference type="Pfam" id="PF21072">
    <property type="entry name" value="EFR3"/>
    <property type="match status" value="1"/>
</dbReference>
<dbReference type="InterPro" id="IPR049150">
    <property type="entry name" value="EFR3_HEAT-like_rpt"/>
</dbReference>
<comment type="similarity">
    <text evidence="1">Belongs to the EFR3 family.</text>
</comment>
<comment type="caution">
    <text evidence="3">The sequence shown here is derived from an EMBL/GenBank/DDBJ whole genome shotgun (WGS) entry which is preliminary data.</text>
</comment>
<protein>
    <recommendedName>
        <fullName evidence="5">Protein EFR3</fullName>
    </recommendedName>
</protein>
<keyword evidence="4" id="KW-1185">Reference proteome</keyword>
<evidence type="ECO:0008006" key="5">
    <source>
        <dbReference type="Google" id="ProtNLM"/>
    </source>
</evidence>
<organism evidence="3 4">
    <name type="scientific">Bondarzewia mesenterica</name>
    <dbReference type="NCBI Taxonomy" id="1095465"/>
    <lineage>
        <taxon>Eukaryota</taxon>
        <taxon>Fungi</taxon>
        <taxon>Dikarya</taxon>
        <taxon>Basidiomycota</taxon>
        <taxon>Agaricomycotina</taxon>
        <taxon>Agaricomycetes</taxon>
        <taxon>Russulales</taxon>
        <taxon>Bondarzewiaceae</taxon>
        <taxon>Bondarzewia</taxon>
    </lineage>
</organism>
<dbReference type="EMBL" id="SGPL01000213">
    <property type="protein sequence ID" value="THH15379.1"/>
    <property type="molecule type" value="Genomic_DNA"/>
</dbReference>
<evidence type="ECO:0000313" key="4">
    <source>
        <dbReference type="Proteomes" id="UP000310158"/>
    </source>
</evidence>
<dbReference type="PANTHER" id="PTHR47766:SF1">
    <property type="entry name" value="PROTEIN EFR3"/>
    <property type="match status" value="1"/>
</dbReference>
<name>A0A4S4LSK8_9AGAM</name>
<dbReference type="OrthoDB" id="274691at2759"/>
<evidence type="ECO:0000313" key="3">
    <source>
        <dbReference type="EMBL" id="THH15379.1"/>
    </source>
</evidence>
<feature type="region of interest" description="Disordered" evidence="2">
    <location>
        <begin position="927"/>
        <end position="947"/>
    </location>
</feature>
<dbReference type="InterPro" id="IPR039786">
    <property type="entry name" value="EFR3"/>
</dbReference>
<dbReference type="PANTHER" id="PTHR47766">
    <property type="entry name" value="PROTEIN EFR3"/>
    <property type="match status" value="1"/>
</dbReference>
<dbReference type="AlphaFoldDB" id="A0A4S4LSK8"/>
<dbReference type="SUPFAM" id="SSF48371">
    <property type="entry name" value="ARM repeat"/>
    <property type="match status" value="1"/>
</dbReference>
<accession>A0A4S4LSK8</accession>
<sequence length="988" mass="107449">MPLPFAPIHVQLITACYPPSAALLNSGPDYRPNAQELSRLTYYAANRPGKINKLGNEIEKRIRSECRKAQAGNARSRASLLISLSILRALITECRRDVSLLTPSLLAAVDVTLEGFSSDLEVSAKVASSFTAWTTHTDGRLIGVDNDVTKDYMSILSKFSQMSIASSKTSDKEFRNRTRLVGLAALTGAVTSEALYSSTYFVLRSAALKEKPTSPYMAEFRTRPPSERRAASIHLHVDGDKGPSMADVSQTCLRALSSLFGHSNGLQATHIMQAILDSLEKWGSWERLDHCRWFARKATDWTQYQYRYAVPTRLVERLQEDQDAPVTTPLHNALAAMLTTVFTSPTPLINLSTSDIISVLITLVIRRAAINPNDSLLPALTECIASVGTHVYYADQISDLANELISRLMSVETVGVSSRDQETSENGRSQALRALLSGLVGLIRAPKASKEQDQTGEVSFMKATALPSPSSGQIVEKAFRNDDPNTRPLLRTKVSPELWQETLTLLCDENYGVRADCANALIFYLSTEISRRGEHRDVDGVRRIRPLVEGPVRQGANLVAMLYGDAPTRFLNAVHVYLYILATSTVLNARTSSSSPARSTNGEEGPAVNIIPATPMESRIAIGASENQDSPSQHGRRSISSQVRIRKQSTVQRLLLHVPSQLASTVSSSATGSDYRNILSVLTAVYENLPVRGLLTGVPFLLALDAMTRIGEVKDPATVGRLWAIREILARIWLVLGKVWDCAELTEMTKKALKTIPSSSFLPPATARPPGVFAAAEEPVAVTPAEGTQAQWQGVDALAAIATLASNENALHATGSADIQALHSRISTHWTPENALKDSVEPQPQYDALRGEGASPRLKIAPALMHIENMSLQSLNRSARGVGVTDLRDALEGRSSMSNPALVNNKPPSISTLEHASVANGDIQLHRLAPTRSRPEKPIRTGSPGEVRDVLNKLRIGKQAGGSNLLKSSFPALQRPGMRPPLLPPYKS</sequence>